<evidence type="ECO:0000256" key="3">
    <source>
        <dbReference type="ARBA" id="ARBA00007155"/>
    </source>
</evidence>
<keyword evidence="5" id="KW-0963">Cytoplasm</keyword>
<comment type="caution">
    <text evidence="13">The sequence shown here is derived from an EMBL/GenBank/DDBJ whole genome shotgun (WGS) entry which is preliminary data.</text>
</comment>
<keyword evidence="7" id="KW-0446">Lipid-binding</keyword>
<dbReference type="PANTHER" id="PTHR45932:SF27">
    <property type="entry name" value="PATELLIN-2"/>
    <property type="match status" value="1"/>
</dbReference>
<organism evidence="13 14">
    <name type="scientific">Clitoria ternatea</name>
    <name type="common">Butterfly pea</name>
    <dbReference type="NCBI Taxonomy" id="43366"/>
    <lineage>
        <taxon>Eukaryota</taxon>
        <taxon>Viridiplantae</taxon>
        <taxon>Streptophyta</taxon>
        <taxon>Embryophyta</taxon>
        <taxon>Tracheophyta</taxon>
        <taxon>Spermatophyta</taxon>
        <taxon>Magnoliopsida</taxon>
        <taxon>eudicotyledons</taxon>
        <taxon>Gunneridae</taxon>
        <taxon>Pentapetalae</taxon>
        <taxon>rosids</taxon>
        <taxon>fabids</taxon>
        <taxon>Fabales</taxon>
        <taxon>Fabaceae</taxon>
        <taxon>Papilionoideae</taxon>
        <taxon>50 kb inversion clade</taxon>
        <taxon>NPAAA clade</taxon>
        <taxon>indigoferoid/millettioid clade</taxon>
        <taxon>Phaseoleae</taxon>
        <taxon>Clitoria</taxon>
    </lineage>
</organism>
<keyword evidence="4" id="KW-0813">Transport</keyword>
<dbReference type="EMBL" id="JAYKXN010000008">
    <property type="protein sequence ID" value="KAK7263804.1"/>
    <property type="molecule type" value="Genomic_DNA"/>
</dbReference>
<dbReference type="Gene3D" id="3.40.525.10">
    <property type="entry name" value="CRAL-TRIO lipid binding domain"/>
    <property type="match status" value="1"/>
</dbReference>
<keyword evidence="6" id="KW-0132">Cell division</keyword>
<dbReference type="InterPro" id="IPR056794">
    <property type="entry name" value="PATL1-6_C_GOLD"/>
</dbReference>
<dbReference type="SMART" id="SM01100">
    <property type="entry name" value="CRAL_TRIO_N"/>
    <property type="match status" value="1"/>
</dbReference>
<dbReference type="PROSITE" id="PS50866">
    <property type="entry name" value="GOLD"/>
    <property type="match status" value="1"/>
</dbReference>
<dbReference type="InterPro" id="IPR001251">
    <property type="entry name" value="CRAL-TRIO_dom"/>
</dbReference>
<evidence type="ECO:0000256" key="2">
    <source>
        <dbReference type="ARBA" id="ARBA00004496"/>
    </source>
</evidence>
<evidence type="ECO:0000256" key="10">
    <source>
        <dbReference type="SAM" id="MobiDB-lite"/>
    </source>
</evidence>
<feature type="region of interest" description="Disordered" evidence="10">
    <location>
        <begin position="132"/>
        <end position="182"/>
    </location>
</feature>
<dbReference type="PANTHER" id="PTHR45932">
    <property type="entry name" value="PATELLIN-1"/>
    <property type="match status" value="1"/>
</dbReference>
<dbReference type="InterPro" id="IPR009038">
    <property type="entry name" value="GOLD_dom"/>
</dbReference>
<dbReference type="SMART" id="SM00516">
    <property type="entry name" value="SEC14"/>
    <property type="match status" value="1"/>
</dbReference>
<dbReference type="GO" id="GO:0008289">
    <property type="term" value="F:lipid binding"/>
    <property type="evidence" value="ECO:0007669"/>
    <property type="project" value="UniProtKB-KW"/>
</dbReference>
<comment type="subcellular location">
    <subcellularLocation>
        <location evidence="2">Cytoplasm</location>
    </subcellularLocation>
    <subcellularLocation>
        <location evidence="1">Membrane</location>
    </subcellularLocation>
</comment>
<dbReference type="CDD" id="cd00170">
    <property type="entry name" value="SEC14"/>
    <property type="match status" value="1"/>
</dbReference>
<dbReference type="InterPro" id="IPR036598">
    <property type="entry name" value="GOLD_dom_sf"/>
</dbReference>
<dbReference type="InterPro" id="IPR044834">
    <property type="entry name" value="PATL"/>
</dbReference>
<evidence type="ECO:0000256" key="4">
    <source>
        <dbReference type="ARBA" id="ARBA00022448"/>
    </source>
</evidence>
<reference evidence="13 14" key="1">
    <citation type="submission" date="2024-01" db="EMBL/GenBank/DDBJ databases">
        <title>The genomes of 5 underutilized Papilionoideae crops provide insights into root nodulation and disease resistance.</title>
        <authorList>
            <person name="Yuan L."/>
        </authorList>
    </citation>
    <scope>NUCLEOTIDE SEQUENCE [LARGE SCALE GENOMIC DNA]</scope>
    <source>
        <strain evidence="13">LY-2023</strain>
        <tissue evidence="13">Leaf</tissue>
    </source>
</reference>
<sequence>MGLLKKICLLMQCLKLQIFLWYKKKHWRSLDPFQPNIPLYLSSSMADEPQKPAPPVTTDPVVPEKPAPTTDEVIQDKEQQVVVEPDKVVDNKISQSVSFKEETNVVADLPDAQKKALDDLKNLLQEALNKHELTAPPPPKVPPPQPQPEEDVAPKAEAEAEEKEEQVIAKVEEEAEKKEEQVIAKVEAEAEKKEEQAEAEKKVEQVIAEAEKKVEEAEAEAEKKEEQVLAEAEKKEEQVIAEAEKKEAAVEVEVTEEKKEAEEVDIWGIPLMGDERSEVILLKFLRARDFKVKDAFSMIKNTVRWRKDFGIDGLLEEDLGTDWDKVVFTHGHDKEGHPVCYNVFGEFDQKTVSEEEKRNKFIRWRIQLLEKSVRTLDFSPKGISTIVQVNDLKNSPGLGRQATNQALQLLQDNYPEFVAKQIFINVPWWYLAFSRMISPFLTQRTKSKFVFAGPSKSAETLFKYIAPEQVPLQYGGLSRDGEQEFTTADPVTEVTIKPATKHAVEFPFSEKGHLVWEIRVVGWDVNYGAEFVPTAEDGYTVIVHKTRKVAPADETVITSTFKIGEPGKVILTIDNQTSKKKKLLYRSKTKPIQD</sequence>
<evidence type="ECO:0000313" key="14">
    <source>
        <dbReference type="Proteomes" id="UP001359559"/>
    </source>
</evidence>
<feature type="compositionally biased region" description="Basic and acidic residues" evidence="10">
    <location>
        <begin position="165"/>
        <end position="182"/>
    </location>
</feature>
<feature type="compositionally biased region" description="Pro residues" evidence="10">
    <location>
        <begin position="135"/>
        <end position="147"/>
    </location>
</feature>
<dbReference type="Gene3D" id="2.60.120.680">
    <property type="entry name" value="GOLD domain"/>
    <property type="match status" value="1"/>
</dbReference>
<proteinExistence type="inferred from homology"/>
<dbReference type="GO" id="GO:0016020">
    <property type="term" value="C:membrane"/>
    <property type="evidence" value="ECO:0007669"/>
    <property type="project" value="UniProtKB-SubCell"/>
</dbReference>
<gene>
    <name evidence="13" type="ORF">RJT34_31401</name>
</gene>
<evidence type="ECO:0000256" key="6">
    <source>
        <dbReference type="ARBA" id="ARBA00022618"/>
    </source>
</evidence>
<feature type="region of interest" description="Disordered" evidence="10">
    <location>
        <begin position="45"/>
        <end position="76"/>
    </location>
</feature>
<feature type="domain" description="GOLD" evidence="12">
    <location>
        <begin position="458"/>
        <end position="589"/>
    </location>
</feature>
<dbReference type="SUPFAM" id="SSF101576">
    <property type="entry name" value="Supernatant protein factor (SPF), C-terminal domain"/>
    <property type="match status" value="1"/>
</dbReference>
<dbReference type="SUPFAM" id="SSF46938">
    <property type="entry name" value="CRAL/TRIO N-terminal domain"/>
    <property type="match status" value="1"/>
</dbReference>
<dbReference type="Pfam" id="PF03765">
    <property type="entry name" value="CRAL_TRIO_N"/>
    <property type="match status" value="1"/>
</dbReference>
<dbReference type="PRINTS" id="PR00180">
    <property type="entry name" value="CRETINALDHBP"/>
</dbReference>
<evidence type="ECO:0000256" key="9">
    <source>
        <dbReference type="ARBA" id="ARBA00023306"/>
    </source>
</evidence>
<dbReference type="Pfam" id="PF00650">
    <property type="entry name" value="CRAL_TRIO"/>
    <property type="match status" value="1"/>
</dbReference>
<evidence type="ECO:0000256" key="8">
    <source>
        <dbReference type="ARBA" id="ARBA00023136"/>
    </source>
</evidence>
<keyword evidence="8" id="KW-0472">Membrane</keyword>
<dbReference type="GO" id="GO:0005737">
    <property type="term" value="C:cytoplasm"/>
    <property type="evidence" value="ECO:0007669"/>
    <property type="project" value="UniProtKB-SubCell"/>
</dbReference>
<evidence type="ECO:0000256" key="7">
    <source>
        <dbReference type="ARBA" id="ARBA00023121"/>
    </source>
</evidence>
<comment type="similarity">
    <text evidence="3">Belongs to the patellin family.</text>
</comment>
<evidence type="ECO:0000313" key="13">
    <source>
        <dbReference type="EMBL" id="KAK7263804.1"/>
    </source>
</evidence>
<dbReference type="AlphaFoldDB" id="A0AAN9EU94"/>
<dbReference type="InterPro" id="IPR011074">
    <property type="entry name" value="CRAL/TRIO_N_dom"/>
</dbReference>
<dbReference type="Gene3D" id="1.10.8.20">
    <property type="entry name" value="N-terminal domain of phosphatidylinositol transfer protein sec14p"/>
    <property type="match status" value="1"/>
</dbReference>
<evidence type="ECO:0000259" key="11">
    <source>
        <dbReference type="PROSITE" id="PS50191"/>
    </source>
</evidence>
<dbReference type="InterPro" id="IPR036273">
    <property type="entry name" value="CRAL/TRIO_N_dom_sf"/>
</dbReference>
<keyword evidence="9" id="KW-0131">Cell cycle</keyword>
<accession>A0AAN9EU94</accession>
<keyword evidence="14" id="KW-1185">Reference proteome</keyword>
<protein>
    <submittedName>
        <fullName evidence="13">Uncharacterized protein</fullName>
    </submittedName>
</protein>
<evidence type="ECO:0000259" key="12">
    <source>
        <dbReference type="PROSITE" id="PS50866"/>
    </source>
</evidence>
<dbReference type="SUPFAM" id="SSF52087">
    <property type="entry name" value="CRAL/TRIO domain"/>
    <property type="match status" value="1"/>
</dbReference>
<evidence type="ECO:0000256" key="1">
    <source>
        <dbReference type="ARBA" id="ARBA00004370"/>
    </source>
</evidence>
<feature type="domain" description="CRAL-TRIO" evidence="11">
    <location>
        <begin position="316"/>
        <end position="482"/>
    </location>
</feature>
<dbReference type="Pfam" id="PF25099">
    <property type="entry name" value="GOLD_PATL1_C"/>
    <property type="match status" value="1"/>
</dbReference>
<name>A0AAN9EU94_CLITE</name>
<dbReference type="InterPro" id="IPR036865">
    <property type="entry name" value="CRAL-TRIO_dom_sf"/>
</dbReference>
<evidence type="ECO:0000256" key="5">
    <source>
        <dbReference type="ARBA" id="ARBA00022490"/>
    </source>
</evidence>
<dbReference type="PROSITE" id="PS50191">
    <property type="entry name" value="CRAL_TRIO"/>
    <property type="match status" value="1"/>
</dbReference>
<dbReference type="GO" id="GO:0051301">
    <property type="term" value="P:cell division"/>
    <property type="evidence" value="ECO:0007669"/>
    <property type="project" value="UniProtKB-KW"/>
</dbReference>
<dbReference type="Proteomes" id="UP001359559">
    <property type="component" value="Unassembled WGS sequence"/>
</dbReference>